<dbReference type="PANTHER" id="PTHR43736">
    <property type="entry name" value="ADP-RIBOSE PYROPHOSPHATASE"/>
    <property type="match status" value="1"/>
</dbReference>
<proteinExistence type="inferred from homology"/>
<dbReference type="PROSITE" id="PS51462">
    <property type="entry name" value="NUDIX"/>
    <property type="match status" value="1"/>
</dbReference>
<organism evidence="4 5">
    <name type="scientific">Nocardia uniformis</name>
    <dbReference type="NCBI Taxonomy" id="53432"/>
    <lineage>
        <taxon>Bacteria</taxon>
        <taxon>Bacillati</taxon>
        <taxon>Actinomycetota</taxon>
        <taxon>Actinomycetes</taxon>
        <taxon>Mycobacteriales</taxon>
        <taxon>Nocardiaceae</taxon>
        <taxon>Nocardia</taxon>
    </lineage>
</organism>
<comment type="caution">
    <text evidence="4">The sequence shown here is derived from an EMBL/GenBank/DDBJ whole genome shotgun (WGS) entry which is preliminary data.</text>
</comment>
<evidence type="ECO:0000256" key="1">
    <source>
        <dbReference type="ARBA" id="ARBA00005582"/>
    </source>
</evidence>
<dbReference type="AlphaFoldDB" id="A0A849CBM0"/>
<dbReference type="EMBL" id="JABELX010000011">
    <property type="protein sequence ID" value="NNH73675.1"/>
    <property type="molecule type" value="Genomic_DNA"/>
</dbReference>
<dbReference type="SUPFAM" id="SSF55811">
    <property type="entry name" value="Nudix"/>
    <property type="match status" value="1"/>
</dbReference>
<gene>
    <name evidence="4" type="ORF">HLB23_28130</name>
</gene>
<reference evidence="4 5" key="1">
    <citation type="submission" date="2020-05" db="EMBL/GenBank/DDBJ databases">
        <title>MicrobeNet Type strains.</title>
        <authorList>
            <person name="Nicholson A.C."/>
        </authorList>
    </citation>
    <scope>NUCLEOTIDE SEQUENCE [LARGE SCALE GENOMIC DNA]</scope>
    <source>
        <strain evidence="4 5">JCM 3224</strain>
    </source>
</reference>
<dbReference type="Pfam" id="PF00293">
    <property type="entry name" value="NUDIX"/>
    <property type="match status" value="1"/>
</dbReference>
<evidence type="ECO:0000259" key="3">
    <source>
        <dbReference type="PROSITE" id="PS51462"/>
    </source>
</evidence>
<dbReference type="Gene3D" id="3.90.79.10">
    <property type="entry name" value="Nucleoside Triphosphate Pyrophosphohydrolase"/>
    <property type="match status" value="1"/>
</dbReference>
<evidence type="ECO:0000256" key="2">
    <source>
        <dbReference type="ARBA" id="ARBA00022801"/>
    </source>
</evidence>
<protein>
    <submittedName>
        <fullName evidence="4">NUDIX domain-containing protein</fullName>
    </submittedName>
</protein>
<dbReference type="Proteomes" id="UP000586827">
    <property type="component" value="Unassembled WGS sequence"/>
</dbReference>
<dbReference type="PROSITE" id="PS00893">
    <property type="entry name" value="NUDIX_BOX"/>
    <property type="match status" value="1"/>
</dbReference>
<keyword evidence="5" id="KW-1185">Reference proteome</keyword>
<feature type="domain" description="Nudix hydrolase" evidence="3">
    <location>
        <begin position="4"/>
        <end position="137"/>
    </location>
</feature>
<comment type="similarity">
    <text evidence="1">Belongs to the Nudix hydrolase family.</text>
</comment>
<evidence type="ECO:0000313" key="5">
    <source>
        <dbReference type="Proteomes" id="UP000586827"/>
    </source>
</evidence>
<dbReference type="InterPro" id="IPR000086">
    <property type="entry name" value="NUDIX_hydrolase_dom"/>
</dbReference>
<dbReference type="GO" id="GO:0016787">
    <property type="term" value="F:hydrolase activity"/>
    <property type="evidence" value="ECO:0007669"/>
    <property type="project" value="UniProtKB-KW"/>
</dbReference>
<dbReference type="CDD" id="cd04683">
    <property type="entry name" value="NUDIX_Hydrolase"/>
    <property type="match status" value="1"/>
</dbReference>
<keyword evidence="2" id="KW-0378">Hydrolase</keyword>
<dbReference type="RefSeq" id="WP_067522097.1">
    <property type="nucleotide sequence ID" value="NZ_JABELX010000011.1"/>
</dbReference>
<dbReference type="InterPro" id="IPR020084">
    <property type="entry name" value="NUDIX_hydrolase_CS"/>
</dbReference>
<dbReference type="PANTHER" id="PTHR43736:SF1">
    <property type="entry name" value="DIHYDRONEOPTERIN TRIPHOSPHATE DIPHOSPHATASE"/>
    <property type="match status" value="1"/>
</dbReference>
<sequence>MKDRYLSVVDVYILLRRADGHILLMERANTGYADGQLCPPSGHLEDGESVIAGAIREASEEVGVFIAAQDLRCAHVVHYRSPEQQGRIGFFFVTDTWDGEPWNREPHKCARLLWTDPANPPATTVAYTAGALHQIANGNSFSLDGWPESDLLHR</sequence>
<name>A0A849CBM0_9NOCA</name>
<accession>A0A849CBM0</accession>
<dbReference type="InterPro" id="IPR015797">
    <property type="entry name" value="NUDIX_hydrolase-like_dom_sf"/>
</dbReference>
<evidence type="ECO:0000313" key="4">
    <source>
        <dbReference type="EMBL" id="NNH73675.1"/>
    </source>
</evidence>